<feature type="domain" description="Cadherin" evidence="18">
    <location>
        <begin position="401"/>
        <end position="611"/>
    </location>
</feature>
<feature type="domain" description="Cadherin" evidence="18">
    <location>
        <begin position="841"/>
        <end position="944"/>
    </location>
</feature>
<keyword evidence="4" id="KW-1003">Cell membrane</keyword>
<dbReference type="InterPro" id="IPR001806">
    <property type="entry name" value="Small_GTPase"/>
</dbReference>
<evidence type="ECO:0000256" key="16">
    <source>
        <dbReference type="PROSITE-ProRule" id="PRU00043"/>
    </source>
</evidence>
<dbReference type="GO" id="GO:0016342">
    <property type="term" value="C:catenin complex"/>
    <property type="evidence" value="ECO:0007669"/>
    <property type="project" value="TreeGrafter"/>
</dbReference>
<evidence type="ECO:0000256" key="2">
    <source>
        <dbReference type="ARBA" id="ARBA00004568"/>
    </source>
</evidence>
<organism evidence="19 20">
    <name type="scientific">Chelonia mydas</name>
    <name type="common">Green sea-turtle</name>
    <name type="synonym">Chelonia agassizi</name>
    <dbReference type="NCBI Taxonomy" id="8469"/>
    <lineage>
        <taxon>Eukaryota</taxon>
        <taxon>Metazoa</taxon>
        <taxon>Chordata</taxon>
        <taxon>Craniata</taxon>
        <taxon>Vertebrata</taxon>
        <taxon>Euteleostomi</taxon>
        <taxon>Archelosauria</taxon>
        <taxon>Testudinata</taxon>
        <taxon>Testudines</taxon>
        <taxon>Cryptodira</taxon>
        <taxon>Durocryptodira</taxon>
        <taxon>Americhelydia</taxon>
        <taxon>Chelonioidea</taxon>
        <taxon>Cheloniidae</taxon>
        <taxon>Chelonia</taxon>
    </lineage>
</organism>
<dbReference type="GO" id="GO:0030057">
    <property type="term" value="C:desmosome"/>
    <property type="evidence" value="ECO:0007669"/>
    <property type="project" value="UniProtKB-SubCell"/>
</dbReference>
<dbReference type="GO" id="GO:0005912">
    <property type="term" value="C:adherens junction"/>
    <property type="evidence" value="ECO:0007669"/>
    <property type="project" value="TreeGrafter"/>
</dbReference>
<dbReference type="STRING" id="8469.M7BG25"/>
<proteinExistence type="inferred from homology"/>
<dbReference type="InterPro" id="IPR015919">
    <property type="entry name" value="Cadherin-like_sf"/>
</dbReference>
<dbReference type="GO" id="GO:0003924">
    <property type="term" value="F:GTPase activity"/>
    <property type="evidence" value="ECO:0007669"/>
    <property type="project" value="InterPro"/>
</dbReference>
<dbReference type="GO" id="GO:0045296">
    <property type="term" value="F:cadherin binding"/>
    <property type="evidence" value="ECO:0007669"/>
    <property type="project" value="TreeGrafter"/>
</dbReference>
<dbReference type="FunFam" id="2.60.40.60:FF:000022">
    <property type="entry name" value="Cadherin 2"/>
    <property type="match status" value="1"/>
</dbReference>
<dbReference type="GO" id="GO:0008013">
    <property type="term" value="F:beta-catenin binding"/>
    <property type="evidence" value="ECO:0007669"/>
    <property type="project" value="TreeGrafter"/>
</dbReference>
<dbReference type="FunFam" id="2.60.40.60:FF:000068">
    <property type="entry name" value="Desmoglein 1"/>
    <property type="match status" value="1"/>
</dbReference>
<protein>
    <submittedName>
        <fullName evidence="19">Cadherin-16</fullName>
    </submittedName>
</protein>
<dbReference type="CDD" id="cd04148">
    <property type="entry name" value="RGK"/>
    <property type="match status" value="1"/>
</dbReference>
<dbReference type="SMART" id="SM00174">
    <property type="entry name" value="RHO"/>
    <property type="match status" value="1"/>
</dbReference>
<dbReference type="FunFam" id="2.60.40.60:FF:000020">
    <property type="entry name" value="Dachsous cadherin-related 1b"/>
    <property type="match status" value="1"/>
</dbReference>
<keyword evidence="10 16" id="KW-0106">Calcium</keyword>
<accession>M7BG25</accession>
<evidence type="ECO:0000256" key="1">
    <source>
        <dbReference type="ARBA" id="ARBA00004236"/>
    </source>
</evidence>
<dbReference type="GO" id="GO:0005509">
    <property type="term" value="F:calcium ion binding"/>
    <property type="evidence" value="ECO:0007669"/>
    <property type="project" value="UniProtKB-UniRule"/>
</dbReference>
<feature type="domain" description="Cadherin" evidence="18">
    <location>
        <begin position="612"/>
        <end position="725"/>
    </location>
</feature>
<dbReference type="GO" id="GO:0016477">
    <property type="term" value="P:cell migration"/>
    <property type="evidence" value="ECO:0007669"/>
    <property type="project" value="TreeGrafter"/>
</dbReference>
<keyword evidence="9" id="KW-0547">Nucleotide-binding</keyword>
<dbReference type="SMART" id="SM00175">
    <property type="entry name" value="RAB"/>
    <property type="match status" value="1"/>
</dbReference>
<feature type="region of interest" description="Disordered" evidence="17">
    <location>
        <begin position="1"/>
        <end position="26"/>
    </location>
</feature>
<dbReference type="GO" id="GO:0007043">
    <property type="term" value="P:cell-cell junction assembly"/>
    <property type="evidence" value="ECO:0007669"/>
    <property type="project" value="TreeGrafter"/>
</dbReference>
<dbReference type="Pfam" id="PF00028">
    <property type="entry name" value="Cadherin"/>
    <property type="match status" value="6"/>
</dbReference>
<dbReference type="InterPro" id="IPR002126">
    <property type="entry name" value="Cadherin-like_dom"/>
</dbReference>
<dbReference type="GO" id="GO:0005525">
    <property type="term" value="F:GTP binding"/>
    <property type="evidence" value="ECO:0007669"/>
    <property type="project" value="InterPro"/>
</dbReference>
<dbReference type="CDD" id="cd11304">
    <property type="entry name" value="Cadherin_repeat"/>
    <property type="match status" value="6"/>
</dbReference>
<name>M7BG25_CHEMY</name>
<evidence type="ECO:0000256" key="6">
    <source>
        <dbReference type="ARBA" id="ARBA00022692"/>
    </source>
</evidence>
<dbReference type="GO" id="GO:0044331">
    <property type="term" value="P:cell-cell adhesion mediated by cadherin"/>
    <property type="evidence" value="ECO:0007669"/>
    <property type="project" value="TreeGrafter"/>
</dbReference>
<comment type="subcellular location">
    <subcellularLocation>
        <location evidence="2">Cell junction</location>
        <location evidence="2">Desmosome</location>
    </subcellularLocation>
    <subcellularLocation>
        <location evidence="1">Cell membrane</location>
    </subcellularLocation>
</comment>
<keyword evidence="14" id="KW-0472">Membrane</keyword>
<dbReference type="GO" id="GO:0000902">
    <property type="term" value="P:cell morphogenesis"/>
    <property type="evidence" value="ECO:0007669"/>
    <property type="project" value="TreeGrafter"/>
</dbReference>
<dbReference type="AlphaFoldDB" id="M7BG25"/>
<dbReference type="Proteomes" id="UP000031443">
    <property type="component" value="Unassembled WGS sequence"/>
</dbReference>
<evidence type="ECO:0000256" key="4">
    <source>
        <dbReference type="ARBA" id="ARBA00022475"/>
    </source>
</evidence>
<dbReference type="SUPFAM" id="SSF49313">
    <property type="entry name" value="Cadherin-like"/>
    <property type="match status" value="6"/>
</dbReference>
<dbReference type="EMBL" id="KB523583">
    <property type="protein sequence ID" value="EMP36846.1"/>
    <property type="molecule type" value="Genomic_DNA"/>
</dbReference>
<dbReference type="Pfam" id="PF00071">
    <property type="entry name" value="Ras"/>
    <property type="match status" value="1"/>
</dbReference>
<evidence type="ECO:0000256" key="3">
    <source>
        <dbReference type="ARBA" id="ARBA00008846"/>
    </source>
</evidence>
<evidence type="ECO:0000256" key="7">
    <source>
        <dbReference type="ARBA" id="ARBA00022723"/>
    </source>
</evidence>
<dbReference type="PANTHER" id="PTHR24027:SF424">
    <property type="entry name" value="CADHERIN-16 ISOFORM X3"/>
    <property type="match status" value="1"/>
</dbReference>
<reference evidence="20" key="1">
    <citation type="journal article" date="2013" name="Nat. Genet.">
        <title>The draft genomes of soft-shell turtle and green sea turtle yield insights into the development and evolution of the turtle-specific body plan.</title>
        <authorList>
            <person name="Wang Z."/>
            <person name="Pascual-Anaya J."/>
            <person name="Zadissa A."/>
            <person name="Li W."/>
            <person name="Niimura Y."/>
            <person name="Huang Z."/>
            <person name="Li C."/>
            <person name="White S."/>
            <person name="Xiong Z."/>
            <person name="Fang D."/>
            <person name="Wang B."/>
            <person name="Ming Y."/>
            <person name="Chen Y."/>
            <person name="Zheng Y."/>
            <person name="Kuraku S."/>
            <person name="Pignatelli M."/>
            <person name="Herrero J."/>
            <person name="Beal K."/>
            <person name="Nozawa M."/>
            <person name="Li Q."/>
            <person name="Wang J."/>
            <person name="Zhang H."/>
            <person name="Yu L."/>
            <person name="Shigenobu S."/>
            <person name="Wang J."/>
            <person name="Liu J."/>
            <person name="Flicek P."/>
            <person name="Searle S."/>
            <person name="Wang J."/>
            <person name="Kuratani S."/>
            <person name="Yin Y."/>
            <person name="Aken B."/>
            <person name="Zhang G."/>
            <person name="Irie N."/>
        </authorList>
    </citation>
    <scope>NUCLEOTIDE SEQUENCE [LARGE SCALE GENOMIC DNA]</scope>
</reference>
<dbReference type="SUPFAM" id="SSF52540">
    <property type="entry name" value="P-loop containing nucleoside triphosphate hydrolases"/>
    <property type="match status" value="1"/>
</dbReference>
<feature type="compositionally biased region" description="Low complexity" evidence="17">
    <location>
        <begin position="86"/>
        <end position="96"/>
    </location>
</feature>
<feature type="domain" description="Cadherin" evidence="18">
    <location>
        <begin position="300"/>
        <end position="400"/>
    </location>
</feature>
<evidence type="ECO:0000256" key="13">
    <source>
        <dbReference type="ARBA" id="ARBA00022989"/>
    </source>
</evidence>
<evidence type="ECO:0000256" key="10">
    <source>
        <dbReference type="ARBA" id="ARBA00022837"/>
    </source>
</evidence>
<dbReference type="FunFam" id="3.40.50.300:FF:000311">
    <property type="entry name" value="GTP-binding protein RAD"/>
    <property type="match status" value="1"/>
</dbReference>
<keyword evidence="5" id="KW-0597">Phosphoprotein</keyword>
<dbReference type="NCBIfam" id="TIGR00231">
    <property type="entry name" value="small_GTP"/>
    <property type="match status" value="1"/>
</dbReference>
<dbReference type="eggNOG" id="KOG3594">
    <property type="taxonomic scope" value="Eukaryota"/>
</dbReference>
<sequence>MRSLTPPGSLSPQLGAPMPLNRGAQPRCLEKRRCSTPFAAHQHLHRRSMPVDDRELQASVPPGALLGEFSPLGRSTSYNPDRESWASDSSDSVISSGSDFDSNLYKVILLGEHGVGKTSLARIFGGVEDCPDAEEAGNTYNRSLIVDGEEASLIVFDIWEQDDTQWLQNHCMKMGDAYIIVYSVTDKVSFEKASELRIQLRRARQTEDIPIILVGNKSDLVRSREVSVDEGRACAVVFDCKFIETSAALHHNVKDLFEGIIRQIRLRKDRPITEFPTGTYSAPCESFSPLASPVFHCFPTGSEEHIEVPENYGGSFPLYLKKINITLNGQADIQLAGNEEGLFGIDPESGILYVNRPLDREKQAFYTLQVTVKDEEKQLVFNPVTITIAVKDENDNMPVLTEDMFPGILSKGTKQGTSFMSVSAIDLDDPSTPNADLRYKILTQTPSQPSENMFQVDSRTGGISLSAEGSSLLDSSQVSNYKLVVQVKDLGNQSLGYRALANIEIAVVENTWITPSPVLLQEHLNVTYPKKISKVNWNSGEVHYYLKESFPQGLFSIDQEGNIYVTQALDRESQAEYEIQIFAENKDGMLYNEPLELLLTVMDENDNGPVFSQEIYQVELEENTAKGSEIITVKAEDADDPKTNNAKIAYEILSQEPQASEGFLFHIGKDTGVITLQDSELKTNAAKYYHLLVLAADLAGTEGGLSSTCTVLIKVVDVNDSPPVFSQTKYGPFSFPEDTEVGTLITTITATDADEEMKFKFVNFSVELGNEDETFKILSNPQNGTASIWLEKEFDYETVQEYVLIVSVRNNEELVEKEQDASSTATVHVLVKDVNEAPVLTQKRYEVSIPESVELGTVLLTVKATDPDIYAPSLSYSLRNDSMNWLSIDEHSGEVRVMQTLDREMMQNVYTVQVIAQDKGSPSMMVTADIAIRILDVNDNSPFLVGDYSRSHLCTPQREKQSIIISAFDPDGAENSVPLIFALANSPMLQRNWRINLINESDPSQTEKEIAVQKPNYNLSKSGVNLDEIN</sequence>
<keyword evidence="7" id="KW-0479">Metal-binding</keyword>
<keyword evidence="6" id="KW-0812">Transmembrane</keyword>
<dbReference type="FunFam" id="2.60.40.60:FF:000011">
    <property type="entry name" value="Cadherin 1"/>
    <property type="match status" value="2"/>
</dbReference>
<dbReference type="PROSITE" id="PS51419">
    <property type="entry name" value="RAB"/>
    <property type="match status" value="1"/>
</dbReference>
<keyword evidence="11" id="KW-0130">Cell adhesion</keyword>
<gene>
    <name evidence="19" type="ORF">UY3_05929</name>
</gene>
<evidence type="ECO:0000256" key="8">
    <source>
        <dbReference type="ARBA" id="ARBA00022737"/>
    </source>
</evidence>
<dbReference type="InterPro" id="IPR039808">
    <property type="entry name" value="Cadherin"/>
</dbReference>
<dbReference type="PANTHER" id="PTHR24027">
    <property type="entry name" value="CADHERIN-23"/>
    <property type="match status" value="1"/>
</dbReference>
<dbReference type="PRINTS" id="PR00205">
    <property type="entry name" value="CADHERIN"/>
</dbReference>
<evidence type="ECO:0000313" key="19">
    <source>
        <dbReference type="EMBL" id="EMP36846.1"/>
    </source>
</evidence>
<dbReference type="SMART" id="SM00173">
    <property type="entry name" value="RAS"/>
    <property type="match status" value="1"/>
</dbReference>
<dbReference type="SMART" id="SM00112">
    <property type="entry name" value="CA"/>
    <property type="match status" value="6"/>
</dbReference>
<dbReference type="PROSITE" id="PS51421">
    <property type="entry name" value="RAS"/>
    <property type="match status" value="1"/>
</dbReference>
<evidence type="ECO:0000256" key="5">
    <source>
        <dbReference type="ARBA" id="ARBA00022553"/>
    </source>
</evidence>
<evidence type="ECO:0000256" key="17">
    <source>
        <dbReference type="SAM" id="MobiDB-lite"/>
    </source>
</evidence>
<dbReference type="Gene3D" id="2.60.40.60">
    <property type="entry name" value="Cadherins"/>
    <property type="match status" value="7"/>
</dbReference>
<dbReference type="PROSITE" id="PS50268">
    <property type="entry name" value="CADHERIN_2"/>
    <property type="match status" value="5"/>
</dbReference>
<evidence type="ECO:0000256" key="14">
    <source>
        <dbReference type="ARBA" id="ARBA00023136"/>
    </source>
</evidence>
<evidence type="ECO:0000256" key="12">
    <source>
        <dbReference type="ARBA" id="ARBA00022949"/>
    </source>
</evidence>
<keyword evidence="12" id="KW-0965">Cell junction</keyword>
<feature type="domain" description="Cadherin" evidence="18">
    <location>
        <begin position="727"/>
        <end position="840"/>
    </location>
</feature>
<dbReference type="Gene3D" id="3.40.50.300">
    <property type="entry name" value="P-loop containing nucleotide triphosphate hydrolases"/>
    <property type="match status" value="1"/>
</dbReference>
<feature type="region of interest" description="Disordered" evidence="17">
    <location>
        <begin position="62"/>
        <end position="96"/>
    </location>
</feature>
<dbReference type="PRINTS" id="PR00449">
    <property type="entry name" value="RASTRNSFRMNG"/>
</dbReference>
<evidence type="ECO:0000256" key="11">
    <source>
        <dbReference type="ARBA" id="ARBA00022889"/>
    </source>
</evidence>
<dbReference type="GO" id="GO:0034332">
    <property type="term" value="P:adherens junction organization"/>
    <property type="evidence" value="ECO:0007669"/>
    <property type="project" value="TreeGrafter"/>
</dbReference>
<evidence type="ECO:0000259" key="18">
    <source>
        <dbReference type="PROSITE" id="PS50268"/>
    </source>
</evidence>
<dbReference type="GO" id="GO:0016339">
    <property type="term" value="P:calcium-dependent cell-cell adhesion via plasma membrane cell adhesion molecules"/>
    <property type="evidence" value="ECO:0007669"/>
    <property type="project" value="TreeGrafter"/>
</dbReference>
<keyword evidence="13" id="KW-1133">Transmembrane helix</keyword>
<dbReference type="InterPro" id="IPR020894">
    <property type="entry name" value="Cadherin_CS"/>
</dbReference>
<dbReference type="GO" id="GO:0007156">
    <property type="term" value="P:homophilic cell adhesion via plasma membrane adhesion molecules"/>
    <property type="evidence" value="ECO:0007669"/>
    <property type="project" value="InterPro"/>
</dbReference>
<dbReference type="PROSITE" id="PS00232">
    <property type="entry name" value="CADHERIN_1"/>
    <property type="match status" value="2"/>
</dbReference>
<feature type="compositionally biased region" description="Polar residues" evidence="17">
    <location>
        <begin position="1"/>
        <end position="12"/>
    </location>
</feature>
<evidence type="ECO:0000256" key="9">
    <source>
        <dbReference type="ARBA" id="ARBA00022741"/>
    </source>
</evidence>
<comment type="similarity">
    <text evidence="3">Belongs to the small GTPase superfamily. RGK family.</text>
</comment>
<evidence type="ECO:0000313" key="20">
    <source>
        <dbReference type="Proteomes" id="UP000031443"/>
    </source>
</evidence>
<keyword evidence="15" id="KW-0325">Glycoprotein</keyword>
<keyword evidence="20" id="KW-1185">Reference proteome</keyword>
<dbReference type="InterPro" id="IPR027417">
    <property type="entry name" value="P-loop_NTPase"/>
</dbReference>
<evidence type="ECO:0000256" key="15">
    <source>
        <dbReference type="ARBA" id="ARBA00023180"/>
    </source>
</evidence>
<keyword evidence="8" id="KW-0677">Repeat</keyword>
<dbReference type="InterPro" id="IPR005225">
    <property type="entry name" value="Small_GTP-bd"/>
</dbReference>